<evidence type="ECO:0000256" key="3">
    <source>
        <dbReference type="ARBA" id="ARBA00023136"/>
    </source>
</evidence>
<organism evidence="7 8">
    <name type="scientific">Paenibacillus radicis</name>
    <name type="common">ex Xue et al. 2023</name>
    <dbReference type="NCBI Taxonomy" id="2972489"/>
    <lineage>
        <taxon>Bacteria</taxon>
        <taxon>Bacillati</taxon>
        <taxon>Bacillota</taxon>
        <taxon>Bacilli</taxon>
        <taxon>Bacillales</taxon>
        <taxon>Paenibacillaceae</taxon>
        <taxon>Paenibacillus</taxon>
    </lineage>
</organism>
<comment type="caution">
    <text evidence="7">The sequence shown here is derived from an EMBL/GenBank/DDBJ whole genome shotgun (WGS) entry which is preliminary data.</text>
</comment>
<dbReference type="PANTHER" id="PTHR43649:SF33">
    <property type="entry name" value="POLYGALACTURONAN_RHAMNOGALACTURONAN-BINDING PROTEIN YTCQ"/>
    <property type="match status" value="1"/>
</dbReference>
<evidence type="ECO:0000256" key="2">
    <source>
        <dbReference type="ARBA" id="ARBA00022729"/>
    </source>
</evidence>
<evidence type="ECO:0000313" key="8">
    <source>
        <dbReference type="Proteomes" id="UP001300012"/>
    </source>
</evidence>
<keyword evidence="8" id="KW-1185">Reference proteome</keyword>
<gene>
    <name evidence="7" type="ORF">NV381_12930</name>
</gene>
<dbReference type="Proteomes" id="UP001300012">
    <property type="component" value="Unassembled WGS sequence"/>
</dbReference>
<name>A0ABT1YFY0_9BACL</name>
<dbReference type="RefSeq" id="WP_258213700.1">
    <property type="nucleotide sequence ID" value="NZ_JANQBD010000008.1"/>
</dbReference>
<protein>
    <submittedName>
        <fullName evidence="7">Extracellular solute-binding protein</fullName>
    </submittedName>
</protein>
<evidence type="ECO:0000256" key="4">
    <source>
        <dbReference type="ARBA" id="ARBA00023139"/>
    </source>
</evidence>
<dbReference type="Gene3D" id="3.40.190.10">
    <property type="entry name" value="Periplasmic binding protein-like II"/>
    <property type="match status" value="2"/>
</dbReference>
<dbReference type="PANTHER" id="PTHR43649">
    <property type="entry name" value="ARABINOSE-BINDING PROTEIN-RELATED"/>
    <property type="match status" value="1"/>
</dbReference>
<feature type="chain" id="PRO_5046585241" evidence="6">
    <location>
        <begin position="27"/>
        <end position="513"/>
    </location>
</feature>
<evidence type="ECO:0000256" key="1">
    <source>
        <dbReference type="ARBA" id="ARBA00022475"/>
    </source>
</evidence>
<keyword evidence="3" id="KW-0472">Membrane</keyword>
<dbReference type="InterPro" id="IPR006059">
    <property type="entry name" value="SBP"/>
</dbReference>
<dbReference type="EMBL" id="JANQBD010000008">
    <property type="protein sequence ID" value="MCR8632109.1"/>
    <property type="molecule type" value="Genomic_DNA"/>
</dbReference>
<sequence length="513" mass="57122">MKRKRVSWQSISVPMLLITAACTAIAGCSAGGSTTGGTADTPDKAKSAGPAKFKVMFDYNVDPKGMSLTDNEYIRFLKEKTGVEVVLDSPGTAGYVDKLNVLMASGSYPDAFAVGDRDLIMKYAKDDLLADLSPYINDTSKYPNLKKVMPADSWLPVTEKGKVFAIPYSRPDGLSQVVYINKVWLDKLKLPIPKTIDDFYNVMKAFTLNDPDGNGKNDTFGLLTTNNIDNGARAFKAAYNAEAYSIRDGKVTPPEITTEYKDFLKFMNKLVNEKILDPEFPTVTSPIFQQKFKSLKYGVISGFWHYPSGLEIPKEVMSQYIALPLPLQPDGKPASFSYPSLNRHYVAIPKTTKNIDQLMKFMDWAVSPEGMKFSFIGVPDFNYKEVGGKIELTQQQLAPIHWSFSLVRTGQLTDDVKKYIGVVYPKEAVDNLEMAAKIGKADLLRAALPYYPDLIGFNLGKITSEYTTKAILGNADVDKTWDDYVKRYNSAGGDKAIQFWTNWYNTEGKTVLK</sequence>
<keyword evidence="5" id="KW-0449">Lipoprotein</keyword>
<reference evidence="7 8" key="1">
    <citation type="submission" date="2022-08" db="EMBL/GenBank/DDBJ databases">
        <title>Paenibacillus endoradicis sp. nov., Paenibacillus radicibacter sp. nov and Paenibacillus pararadicis sp. nov., three cold-adapted plant growth-promoting bacteria isolated from root of Larix gmelinii in Great Khingan.</title>
        <authorList>
            <person name="Xue H."/>
        </authorList>
    </citation>
    <scope>NUCLEOTIDE SEQUENCE [LARGE SCALE GENOMIC DNA]</scope>
    <source>
        <strain evidence="7 8">N5-1-1-5</strain>
    </source>
</reference>
<accession>A0ABT1YFY0</accession>
<evidence type="ECO:0000256" key="5">
    <source>
        <dbReference type="ARBA" id="ARBA00023288"/>
    </source>
</evidence>
<keyword evidence="1" id="KW-1003">Cell membrane</keyword>
<dbReference type="Pfam" id="PF01547">
    <property type="entry name" value="SBP_bac_1"/>
    <property type="match status" value="1"/>
</dbReference>
<dbReference type="InterPro" id="IPR050490">
    <property type="entry name" value="Bact_solute-bd_prot1"/>
</dbReference>
<keyword evidence="4" id="KW-0564">Palmitate</keyword>
<evidence type="ECO:0000313" key="7">
    <source>
        <dbReference type="EMBL" id="MCR8632109.1"/>
    </source>
</evidence>
<feature type="signal peptide" evidence="6">
    <location>
        <begin position="1"/>
        <end position="26"/>
    </location>
</feature>
<evidence type="ECO:0000256" key="6">
    <source>
        <dbReference type="SAM" id="SignalP"/>
    </source>
</evidence>
<keyword evidence="2 6" id="KW-0732">Signal</keyword>
<dbReference type="SUPFAM" id="SSF53850">
    <property type="entry name" value="Periplasmic binding protein-like II"/>
    <property type="match status" value="1"/>
</dbReference>
<proteinExistence type="predicted"/>
<dbReference type="PROSITE" id="PS51257">
    <property type="entry name" value="PROKAR_LIPOPROTEIN"/>
    <property type="match status" value="1"/>
</dbReference>